<dbReference type="HOGENOM" id="CLU_000960_28_3_7"/>
<feature type="transmembrane region" description="Helical" evidence="6">
    <location>
        <begin position="268"/>
        <end position="286"/>
    </location>
</feature>
<feature type="transmembrane region" description="Helical" evidence="6">
    <location>
        <begin position="181"/>
        <end position="202"/>
    </location>
</feature>
<feature type="transmembrane region" description="Helical" evidence="6">
    <location>
        <begin position="340"/>
        <end position="360"/>
    </location>
</feature>
<dbReference type="SUPFAM" id="SSF103473">
    <property type="entry name" value="MFS general substrate transporter"/>
    <property type="match status" value="1"/>
</dbReference>
<comment type="caution">
    <text evidence="8">The sequence shown here is derived from an EMBL/GenBank/DDBJ whole genome shotgun (WGS) entry which is preliminary data.</text>
</comment>
<evidence type="ECO:0000256" key="5">
    <source>
        <dbReference type="ARBA" id="ARBA00023136"/>
    </source>
</evidence>
<feature type="transmembrane region" description="Helical" evidence="6">
    <location>
        <begin position="307"/>
        <end position="328"/>
    </location>
</feature>
<evidence type="ECO:0000256" key="3">
    <source>
        <dbReference type="ARBA" id="ARBA00022692"/>
    </source>
</evidence>
<evidence type="ECO:0000256" key="4">
    <source>
        <dbReference type="ARBA" id="ARBA00022989"/>
    </source>
</evidence>
<dbReference type="STRING" id="563192.HMPREF0179_03523"/>
<feature type="transmembrane region" description="Helical" evidence="6">
    <location>
        <begin position="480"/>
        <end position="500"/>
    </location>
</feature>
<feature type="transmembrane region" description="Helical" evidence="6">
    <location>
        <begin position="436"/>
        <end position="460"/>
    </location>
</feature>
<feature type="transmembrane region" description="Helical" evidence="6">
    <location>
        <begin position="208"/>
        <end position="230"/>
    </location>
</feature>
<accession>E5YBF0</accession>
<dbReference type="PANTHER" id="PTHR42718:SF9">
    <property type="entry name" value="MAJOR FACILITATOR SUPERFAMILY MULTIDRUG TRANSPORTER MFSC"/>
    <property type="match status" value="1"/>
</dbReference>
<feature type="transmembrane region" description="Helical" evidence="6">
    <location>
        <begin position="242"/>
        <end position="262"/>
    </location>
</feature>
<keyword evidence="2" id="KW-0813">Transport</keyword>
<dbReference type="Gene3D" id="1.20.1250.20">
    <property type="entry name" value="MFS general substrate transporter like domains"/>
    <property type="match status" value="1"/>
</dbReference>
<dbReference type="eggNOG" id="COG0477">
    <property type="taxonomic scope" value="Bacteria"/>
</dbReference>
<comment type="subcellular location">
    <subcellularLocation>
        <location evidence="1">Membrane</location>
        <topology evidence="1">Multi-pass membrane protein</topology>
    </subcellularLocation>
</comment>
<evidence type="ECO:0000313" key="8">
    <source>
        <dbReference type="EMBL" id="EFV42687.2"/>
    </source>
</evidence>
<evidence type="ECO:0000256" key="2">
    <source>
        <dbReference type="ARBA" id="ARBA00022448"/>
    </source>
</evidence>
<dbReference type="EMBL" id="ADCP02000001">
    <property type="protein sequence ID" value="EFV42687.2"/>
    <property type="molecule type" value="Genomic_DNA"/>
</dbReference>
<keyword evidence="9" id="KW-1185">Reference proteome</keyword>
<reference evidence="8 9" key="2">
    <citation type="submission" date="2013-04" db="EMBL/GenBank/DDBJ databases">
        <title>The Genome Sequence of Bilophila wadsworthia 3_1_6.</title>
        <authorList>
            <consortium name="The Broad Institute Genomics Platform"/>
            <person name="Earl A."/>
            <person name="Ward D."/>
            <person name="Feldgarden M."/>
            <person name="Gevers D."/>
            <person name="Sibley C."/>
            <person name="Strauss J."/>
            <person name="Allen-Vercoe E."/>
            <person name="Walker B."/>
            <person name="Young S."/>
            <person name="Zeng Q."/>
            <person name="Gargeya S."/>
            <person name="Fitzgerald M."/>
            <person name="Haas B."/>
            <person name="Abouelleil A."/>
            <person name="Allen A.W."/>
            <person name="Alvarado L."/>
            <person name="Arachchi H.M."/>
            <person name="Berlin A.M."/>
            <person name="Chapman S.B."/>
            <person name="Gainer-Dewar J."/>
            <person name="Goldberg J."/>
            <person name="Griggs A."/>
            <person name="Gujja S."/>
            <person name="Hansen M."/>
            <person name="Howarth C."/>
            <person name="Imamovic A."/>
            <person name="Ireland A."/>
            <person name="Larimer J."/>
            <person name="McCowan C."/>
            <person name="Murphy C."/>
            <person name="Pearson M."/>
            <person name="Poon T.W."/>
            <person name="Priest M."/>
            <person name="Roberts A."/>
            <person name="Saif S."/>
            <person name="Shea T."/>
            <person name="Sisk P."/>
            <person name="Sykes S."/>
            <person name="Wortman J."/>
            <person name="Nusbaum C."/>
            <person name="Birren B."/>
        </authorList>
    </citation>
    <scope>NUCLEOTIDE SEQUENCE [LARGE SCALE GENOMIC DNA]</scope>
    <source>
        <strain evidence="8 9">3_1_6</strain>
    </source>
</reference>
<reference evidence="8 9" key="1">
    <citation type="submission" date="2010-10" db="EMBL/GenBank/DDBJ databases">
        <authorList>
            <consortium name="The Broad Institute Genome Sequencing Platform"/>
            <person name="Ward D."/>
            <person name="Earl A."/>
            <person name="Feldgarden M."/>
            <person name="Young S.K."/>
            <person name="Gargeya S."/>
            <person name="Zeng Q."/>
            <person name="Alvarado L."/>
            <person name="Berlin A."/>
            <person name="Bochicchio J."/>
            <person name="Chapman S.B."/>
            <person name="Chen Z."/>
            <person name="Freedman E."/>
            <person name="Gellesch M."/>
            <person name="Goldberg J."/>
            <person name="Griggs A."/>
            <person name="Gujja S."/>
            <person name="Heilman E."/>
            <person name="Heiman D."/>
            <person name="Howarth C."/>
            <person name="Mehta T."/>
            <person name="Neiman D."/>
            <person name="Pearson M."/>
            <person name="Roberts A."/>
            <person name="Saif S."/>
            <person name="Shea T."/>
            <person name="Shenoy N."/>
            <person name="Sisk P."/>
            <person name="Stolte C."/>
            <person name="Sykes S."/>
            <person name="White J."/>
            <person name="Yandava C."/>
            <person name="Allen-Vercoe E."/>
            <person name="Sibley C."/>
            <person name="Ambrose C.E."/>
            <person name="Strauss J."/>
            <person name="Daigneault M."/>
            <person name="Haas B."/>
            <person name="Nusbaum C."/>
            <person name="Birren B."/>
        </authorList>
    </citation>
    <scope>NUCLEOTIDE SEQUENCE [LARGE SCALE GENOMIC DNA]</scope>
    <source>
        <strain evidence="8 9">3_1_6</strain>
    </source>
</reference>
<feature type="transmembrane region" description="Helical" evidence="6">
    <location>
        <begin position="90"/>
        <end position="110"/>
    </location>
</feature>
<dbReference type="InterPro" id="IPR011701">
    <property type="entry name" value="MFS"/>
</dbReference>
<evidence type="ECO:0000313" key="9">
    <source>
        <dbReference type="Proteomes" id="UP000006034"/>
    </source>
</evidence>
<feature type="transmembrane region" description="Helical" evidence="6">
    <location>
        <begin position="397"/>
        <end position="415"/>
    </location>
</feature>
<dbReference type="Proteomes" id="UP000006034">
    <property type="component" value="Unassembled WGS sequence"/>
</dbReference>
<feature type="transmembrane region" description="Helical" evidence="6">
    <location>
        <begin position="372"/>
        <end position="391"/>
    </location>
</feature>
<keyword evidence="4 6" id="KW-1133">Transmembrane helix</keyword>
<feature type="transmembrane region" description="Helical" evidence="6">
    <location>
        <begin position="56"/>
        <end position="78"/>
    </location>
</feature>
<dbReference type="PROSITE" id="PS50850">
    <property type="entry name" value="MFS"/>
    <property type="match status" value="1"/>
</dbReference>
<dbReference type="Pfam" id="PF07690">
    <property type="entry name" value="MFS_1"/>
    <property type="match status" value="1"/>
</dbReference>
<feature type="domain" description="Major facilitator superfamily (MFS) profile" evidence="7">
    <location>
        <begin position="56"/>
        <end position="504"/>
    </location>
</feature>
<dbReference type="PANTHER" id="PTHR42718">
    <property type="entry name" value="MAJOR FACILITATOR SUPERFAMILY MULTIDRUG TRANSPORTER MFSC"/>
    <property type="match status" value="1"/>
</dbReference>
<dbReference type="Gene3D" id="1.20.1720.10">
    <property type="entry name" value="Multidrug resistance protein D"/>
    <property type="match status" value="1"/>
</dbReference>
<dbReference type="GO" id="GO:0022857">
    <property type="term" value="F:transmembrane transporter activity"/>
    <property type="evidence" value="ECO:0007669"/>
    <property type="project" value="InterPro"/>
</dbReference>
<proteinExistence type="predicted"/>
<sequence length="518" mass="55818">MDRAEHGWDAALERLIKRSIWTIDPLSKGTYKVLMRTEHPNASCNVERPVVSLRTVIIAVGAAQFMLPFMLSGAGPLLPAIGRDLHASAMQLSLINAAYTLSLAIFHLVAGRVGDMVGRKRLFLSGLSLFVVMSALLPFVTNIWLFLCCRFVQAMGTAIMNTCALAILVSCAPPEQLGRVLGLTSIGVYSGLSLGPGLSGLLGTALGWQFLFFSVVPIGIIAWLLMYCNVRCDWKDAPDDPFDWRGSLFYTLAVSLLSIGAIWLFSGAWAGVLFALGVVFLGLFLWEERRSHHPILDVAFLVKNKAFALSTLASFINYSSIFGVTFYFSLYLQGVHGLTLLETGLLLSAQPAVQVFISPLGGRMADRHGADIIATIGIAVCGVGLLLASSLDGASSLWVVTLVQLVIGSGIALFASPNTSAIMTSVDEAHMGQASGLVGTARTLGTLSSMVIISLTMNAYLGDEALGPNNIPEFLEAMHINFALFGILNLLGIFCSLGRMGGRVRRFSHRLFHPWNHH</sequence>
<gene>
    <name evidence="8" type="ORF">HMPREF0179_03523</name>
</gene>
<feature type="transmembrane region" description="Helical" evidence="6">
    <location>
        <begin position="151"/>
        <end position="169"/>
    </location>
</feature>
<dbReference type="InterPro" id="IPR020846">
    <property type="entry name" value="MFS_dom"/>
</dbReference>
<protein>
    <recommendedName>
        <fullName evidence="7">Major facilitator superfamily (MFS) profile domain-containing protein</fullName>
    </recommendedName>
</protein>
<organism evidence="8 9">
    <name type="scientific">Bilophila wadsworthia (strain 3_1_6)</name>
    <dbReference type="NCBI Taxonomy" id="563192"/>
    <lineage>
        <taxon>Bacteria</taxon>
        <taxon>Pseudomonadati</taxon>
        <taxon>Thermodesulfobacteriota</taxon>
        <taxon>Desulfovibrionia</taxon>
        <taxon>Desulfovibrionales</taxon>
        <taxon>Desulfovibrionaceae</taxon>
        <taxon>Bilophila</taxon>
    </lineage>
</organism>
<evidence type="ECO:0000256" key="1">
    <source>
        <dbReference type="ARBA" id="ARBA00004141"/>
    </source>
</evidence>
<name>E5YBF0_BILW3</name>
<dbReference type="CDD" id="cd17321">
    <property type="entry name" value="MFS_MMR_MDR_like"/>
    <property type="match status" value="1"/>
</dbReference>
<feature type="transmembrane region" description="Helical" evidence="6">
    <location>
        <begin position="122"/>
        <end position="145"/>
    </location>
</feature>
<evidence type="ECO:0000259" key="7">
    <source>
        <dbReference type="PROSITE" id="PS50850"/>
    </source>
</evidence>
<dbReference type="InterPro" id="IPR036259">
    <property type="entry name" value="MFS_trans_sf"/>
</dbReference>
<keyword evidence="3 6" id="KW-0812">Transmembrane</keyword>
<dbReference type="GO" id="GO:0016020">
    <property type="term" value="C:membrane"/>
    <property type="evidence" value="ECO:0007669"/>
    <property type="project" value="UniProtKB-SubCell"/>
</dbReference>
<keyword evidence="5 6" id="KW-0472">Membrane</keyword>
<dbReference type="AlphaFoldDB" id="E5YBF0"/>
<evidence type="ECO:0000256" key="6">
    <source>
        <dbReference type="SAM" id="Phobius"/>
    </source>
</evidence>